<sequence length="462" mass="50425">MKYLYTVSLLPLFIATQSLAGDISTMPTAAFADNQQLHKIASEISAIRIETDIKKLVGFGTRHTLSETESDTRGIGAARRWIKAEFDKISAECGGCLTVYYQSETISGEKRIPNPTEVVSVIAIQKGQTDPSRYVVMSGDIDSRVSDVMNFTADSPGANDNASGIAGTIEAARVLSKYKFNGSIIYAALSGEEQGLFGGKIMAKQAKKDGWRIKAVLNNDMIGNIQGVNGVINNTTARLFSEGTRPTETDKEAITRRFTGGEVDSPSRNLARYVDKIADQYIPNLDTMMIYRLDRFGRGGHHRPFNQVGFPAIRIMETNENYNRQHQDLRTENGVNYGDTIDGVNFDYAAKLTSLNAVSLASMAMAPTPPSNVKIEGAVKPDTTLSWTLASASENPQLAGYKIYWRFTDSSQWQFSRSVGKVSEFTLKNVVIDNYFFGVASVAIDGTESPVVFPGAAGSFGN</sequence>
<dbReference type="PROSITE" id="PS50853">
    <property type="entry name" value="FN3"/>
    <property type="match status" value="1"/>
</dbReference>
<dbReference type="InterPro" id="IPR036116">
    <property type="entry name" value="FN3_sf"/>
</dbReference>
<dbReference type="GO" id="GO:0006508">
    <property type="term" value="P:proteolysis"/>
    <property type="evidence" value="ECO:0007669"/>
    <property type="project" value="InterPro"/>
</dbReference>
<keyword evidence="7" id="KW-1185">Reference proteome</keyword>
<dbReference type="CDD" id="cd00063">
    <property type="entry name" value="FN3"/>
    <property type="match status" value="1"/>
</dbReference>
<dbReference type="Gene3D" id="2.60.40.10">
    <property type="entry name" value="Immunoglobulins"/>
    <property type="match status" value="1"/>
</dbReference>
<dbReference type="InterPro" id="IPR045175">
    <property type="entry name" value="M28_fam"/>
</dbReference>
<dbReference type="PANTHER" id="PTHR12147">
    <property type="entry name" value="METALLOPEPTIDASE M28 FAMILY MEMBER"/>
    <property type="match status" value="1"/>
</dbReference>
<dbReference type="AlphaFoldDB" id="A0A2S7V1A3"/>
<keyword evidence="3" id="KW-0645">Protease</keyword>
<name>A0A2S7V1A3_9GAMM</name>
<evidence type="ECO:0000313" key="6">
    <source>
        <dbReference type="EMBL" id="PQJ55311.1"/>
    </source>
</evidence>
<dbReference type="SUPFAM" id="SSF53187">
    <property type="entry name" value="Zn-dependent exopeptidases"/>
    <property type="match status" value="1"/>
</dbReference>
<comment type="caution">
    <text evidence="6">The sequence shown here is derived from an EMBL/GenBank/DDBJ whole genome shotgun (WGS) entry which is preliminary data.</text>
</comment>
<dbReference type="Gene3D" id="3.40.630.10">
    <property type="entry name" value="Zn peptidases"/>
    <property type="match status" value="1"/>
</dbReference>
<evidence type="ECO:0000256" key="4">
    <source>
        <dbReference type="SAM" id="SignalP"/>
    </source>
</evidence>
<evidence type="ECO:0000313" key="7">
    <source>
        <dbReference type="Proteomes" id="UP000239007"/>
    </source>
</evidence>
<evidence type="ECO:0000256" key="3">
    <source>
        <dbReference type="ARBA" id="ARBA00023049"/>
    </source>
</evidence>
<keyword evidence="3" id="KW-0378">Hydrolase</keyword>
<feature type="domain" description="Fibronectin type-III" evidence="5">
    <location>
        <begin position="369"/>
        <end position="462"/>
    </location>
</feature>
<keyword evidence="2" id="KW-0964">Secreted</keyword>
<feature type="chain" id="PRO_5015578916" evidence="4">
    <location>
        <begin position="21"/>
        <end position="462"/>
    </location>
</feature>
<dbReference type="InterPro" id="IPR013783">
    <property type="entry name" value="Ig-like_fold"/>
</dbReference>
<accession>A0A2S7V1A3</accession>
<proteinExistence type="predicted"/>
<keyword evidence="3" id="KW-0482">Metalloprotease</keyword>
<organism evidence="6 7">
    <name type="scientific">Psychrosphaera saromensis</name>
    <dbReference type="NCBI Taxonomy" id="716813"/>
    <lineage>
        <taxon>Bacteria</taxon>
        <taxon>Pseudomonadati</taxon>
        <taxon>Pseudomonadota</taxon>
        <taxon>Gammaproteobacteria</taxon>
        <taxon>Alteromonadales</taxon>
        <taxon>Pseudoalteromonadaceae</taxon>
        <taxon>Psychrosphaera</taxon>
    </lineage>
</organism>
<comment type="subcellular location">
    <subcellularLocation>
        <location evidence="1">Secreted</location>
    </subcellularLocation>
</comment>
<dbReference type="Pfam" id="PF04389">
    <property type="entry name" value="Peptidase_M28"/>
    <property type="match status" value="1"/>
</dbReference>
<evidence type="ECO:0000256" key="1">
    <source>
        <dbReference type="ARBA" id="ARBA00004613"/>
    </source>
</evidence>
<dbReference type="GO" id="GO:0005576">
    <property type="term" value="C:extracellular region"/>
    <property type="evidence" value="ECO:0007669"/>
    <property type="project" value="UniProtKB-SubCell"/>
</dbReference>
<evidence type="ECO:0000259" key="5">
    <source>
        <dbReference type="PROSITE" id="PS50853"/>
    </source>
</evidence>
<dbReference type="InterPro" id="IPR007484">
    <property type="entry name" value="Peptidase_M28"/>
</dbReference>
<dbReference type="PANTHER" id="PTHR12147:SF26">
    <property type="entry name" value="PEPTIDASE M28 DOMAIN-CONTAINING PROTEIN"/>
    <property type="match status" value="1"/>
</dbReference>
<dbReference type="InterPro" id="IPR003961">
    <property type="entry name" value="FN3_dom"/>
</dbReference>
<dbReference type="EMBL" id="MSCH01000003">
    <property type="protein sequence ID" value="PQJ55311.1"/>
    <property type="molecule type" value="Genomic_DNA"/>
</dbReference>
<dbReference type="GO" id="GO:0008235">
    <property type="term" value="F:metalloexopeptidase activity"/>
    <property type="evidence" value="ECO:0007669"/>
    <property type="project" value="InterPro"/>
</dbReference>
<reference evidence="6 7" key="1">
    <citation type="submission" date="2016-12" db="EMBL/GenBank/DDBJ databases">
        <title>Diversity of luminous bacteria.</title>
        <authorList>
            <person name="Yoshizawa S."/>
            <person name="Kogure K."/>
        </authorList>
    </citation>
    <scope>NUCLEOTIDE SEQUENCE [LARGE SCALE GENOMIC DNA]</scope>
    <source>
        <strain evidence="6 7">SA4-48</strain>
    </source>
</reference>
<dbReference type="SUPFAM" id="SSF49265">
    <property type="entry name" value="Fibronectin type III"/>
    <property type="match status" value="1"/>
</dbReference>
<gene>
    <name evidence="6" type="ORF">BTO11_13545</name>
</gene>
<protein>
    <submittedName>
        <fullName evidence="6">Peptidase M28</fullName>
    </submittedName>
</protein>
<evidence type="ECO:0000256" key="2">
    <source>
        <dbReference type="ARBA" id="ARBA00022525"/>
    </source>
</evidence>
<keyword evidence="4" id="KW-0732">Signal</keyword>
<dbReference type="Proteomes" id="UP000239007">
    <property type="component" value="Unassembled WGS sequence"/>
</dbReference>
<feature type="signal peptide" evidence="4">
    <location>
        <begin position="1"/>
        <end position="20"/>
    </location>
</feature>